<proteinExistence type="predicted"/>
<evidence type="ECO:0000313" key="2">
    <source>
        <dbReference type="Proteomes" id="UP000028999"/>
    </source>
</evidence>
<dbReference type="EMBL" id="LK032709">
    <property type="protein sequence ID" value="CDY47323.1"/>
    <property type="molecule type" value="Genomic_DNA"/>
</dbReference>
<gene>
    <name evidence="1" type="primary">BnaCnng14600D</name>
    <name evidence="1" type="ORF">GSBRNA2T00087161001</name>
</gene>
<organism evidence="1 2">
    <name type="scientific">Brassica napus</name>
    <name type="common">Rape</name>
    <dbReference type="NCBI Taxonomy" id="3708"/>
    <lineage>
        <taxon>Eukaryota</taxon>
        <taxon>Viridiplantae</taxon>
        <taxon>Streptophyta</taxon>
        <taxon>Embryophyta</taxon>
        <taxon>Tracheophyta</taxon>
        <taxon>Spermatophyta</taxon>
        <taxon>Magnoliopsida</taxon>
        <taxon>eudicotyledons</taxon>
        <taxon>Gunneridae</taxon>
        <taxon>Pentapetalae</taxon>
        <taxon>rosids</taxon>
        <taxon>malvids</taxon>
        <taxon>Brassicales</taxon>
        <taxon>Brassicaceae</taxon>
        <taxon>Brassiceae</taxon>
        <taxon>Brassica</taxon>
    </lineage>
</organism>
<dbReference type="AlphaFoldDB" id="A0A078IDQ4"/>
<reference evidence="1 2" key="1">
    <citation type="journal article" date="2014" name="Science">
        <title>Plant genetics. Early allopolyploid evolution in the post-Neolithic Brassica napus oilseed genome.</title>
        <authorList>
            <person name="Chalhoub B."/>
            <person name="Denoeud F."/>
            <person name="Liu S."/>
            <person name="Parkin I.A."/>
            <person name="Tang H."/>
            <person name="Wang X."/>
            <person name="Chiquet J."/>
            <person name="Belcram H."/>
            <person name="Tong C."/>
            <person name="Samans B."/>
            <person name="Correa M."/>
            <person name="Da Silva C."/>
            <person name="Just J."/>
            <person name="Falentin C."/>
            <person name="Koh C.S."/>
            <person name="Le Clainche I."/>
            <person name="Bernard M."/>
            <person name="Bento P."/>
            <person name="Noel B."/>
            <person name="Labadie K."/>
            <person name="Alberti A."/>
            <person name="Charles M."/>
            <person name="Arnaud D."/>
            <person name="Guo H."/>
            <person name="Daviaud C."/>
            <person name="Alamery S."/>
            <person name="Jabbari K."/>
            <person name="Zhao M."/>
            <person name="Edger P.P."/>
            <person name="Chelaifa H."/>
            <person name="Tack D."/>
            <person name="Lassalle G."/>
            <person name="Mestiri I."/>
            <person name="Schnel N."/>
            <person name="Le Paslier M.C."/>
            <person name="Fan G."/>
            <person name="Renault V."/>
            <person name="Bayer P.E."/>
            <person name="Golicz A.A."/>
            <person name="Manoli S."/>
            <person name="Lee T.H."/>
            <person name="Thi V.H."/>
            <person name="Chalabi S."/>
            <person name="Hu Q."/>
            <person name="Fan C."/>
            <person name="Tollenaere R."/>
            <person name="Lu Y."/>
            <person name="Battail C."/>
            <person name="Shen J."/>
            <person name="Sidebottom C.H."/>
            <person name="Wang X."/>
            <person name="Canaguier A."/>
            <person name="Chauveau A."/>
            <person name="Berard A."/>
            <person name="Deniot G."/>
            <person name="Guan M."/>
            <person name="Liu Z."/>
            <person name="Sun F."/>
            <person name="Lim Y.P."/>
            <person name="Lyons E."/>
            <person name="Town C.D."/>
            <person name="Bancroft I."/>
            <person name="Wang X."/>
            <person name="Meng J."/>
            <person name="Ma J."/>
            <person name="Pires J.C."/>
            <person name="King G.J."/>
            <person name="Brunel D."/>
            <person name="Delourme R."/>
            <person name="Renard M."/>
            <person name="Aury J.M."/>
            <person name="Adams K.L."/>
            <person name="Batley J."/>
            <person name="Snowdon R.J."/>
            <person name="Tost J."/>
            <person name="Edwards D."/>
            <person name="Zhou Y."/>
            <person name="Hua W."/>
            <person name="Sharpe A.G."/>
            <person name="Paterson A.H."/>
            <person name="Guan C."/>
            <person name="Wincker P."/>
        </authorList>
    </citation>
    <scope>NUCLEOTIDE SEQUENCE [LARGE SCALE GENOMIC DNA]</scope>
    <source>
        <strain evidence="2">cv. Darmor-bzh</strain>
    </source>
</reference>
<protein>
    <submittedName>
        <fullName evidence="1">BnaCnng14600D protein</fullName>
    </submittedName>
</protein>
<dbReference type="PaxDb" id="3708-A0A078IDQ4"/>
<accession>A0A078IDQ4</accession>
<dbReference type="Proteomes" id="UP000028999">
    <property type="component" value="Unassembled WGS sequence"/>
</dbReference>
<keyword evidence="2" id="KW-1185">Reference proteome</keyword>
<dbReference type="Gramene" id="CDY47323">
    <property type="protein sequence ID" value="CDY47323"/>
    <property type="gene ID" value="GSBRNA2T00087161001"/>
</dbReference>
<sequence>MQVYPDSFIVYISLHNYFPIFTLNSWTFDFPYFIAPQTAEWCSGICYQYNPYILDCVLMSCRCHCEATSYIGDNKLKVDSNHLKEAKEKT</sequence>
<name>A0A078IDQ4_BRANA</name>
<evidence type="ECO:0000313" key="1">
    <source>
        <dbReference type="EMBL" id="CDY47323.1"/>
    </source>
</evidence>